<reference evidence="2 3" key="1">
    <citation type="submission" date="2018-03" db="EMBL/GenBank/DDBJ databases">
        <title>Genomic Encyclopedia of Type Strains, Phase III (KMG-III): the genomes of soil and plant-associated and newly described type strains.</title>
        <authorList>
            <person name="Whitman W."/>
        </authorList>
    </citation>
    <scope>NUCLEOTIDE SEQUENCE [LARGE SCALE GENOMIC DNA]</scope>
    <source>
        <strain evidence="2 3">CGMCC 1.12484</strain>
    </source>
</reference>
<name>A0A2T0VDD7_9MICO</name>
<dbReference type="EMBL" id="PVTL01000005">
    <property type="protein sequence ID" value="PRY68135.1"/>
    <property type="molecule type" value="Genomic_DNA"/>
</dbReference>
<dbReference type="AlphaFoldDB" id="A0A2T0VDD7"/>
<comment type="caution">
    <text evidence="2">The sequence shown here is derived from an EMBL/GenBank/DDBJ whole genome shotgun (WGS) entry which is preliminary data.</text>
</comment>
<organism evidence="2 3">
    <name type="scientific">Glaciihabitans tibetensis</name>
    <dbReference type="NCBI Taxonomy" id="1266600"/>
    <lineage>
        <taxon>Bacteria</taxon>
        <taxon>Bacillati</taxon>
        <taxon>Actinomycetota</taxon>
        <taxon>Actinomycetes</taxon>
        <taxon>Micrococcales</taxon>
        <taxon>Microbacteriaceae</taxon>
        <taxon>Glaciihabitans</taxon>
    </lineage>
</organism>
<feature type="chain" id="PRO_5039532647" description="Lipoprotein" evidence="1">
    <location>
        <begin position="22"/>
        <end position="144"/>
    </location>
</feature>
<dbReference type="OrthoDB" id="5124618at2"/>
<gene>
    <name evidence="2" type="ORF">B0I08_105300</name>
</gene>
<keyword evidence="3" id="KW-1185">Reference proteome</keyword>
<keyword evidence="1" id="KW-0732">Signal</keyword>
<evidence type="ECO:0000313" key="3">
    <source>
        <dbReference type="Proteomes" id="UP000237983"/>
    </source>
</evidence>
<evidence type="ECO:0008006" key="4">
    <source>
        <dbReference type="Google" id="ProtNLM"/>
    </source>
</evidence>
<sequence>MKIRRLACPALLAALLGAVVAAALVGCSESALEQQLVDAIESSEGAAVEFGMVADAHWDGFLVVCPYDPSVSERLGFDWPDEPDTFRSDDYQTIVFVDDGAVVTAPSLSFDKLQLCSSEIWQLTALDQPFDFTQNAAGTWVIEQ</sequence>
<proteinExistence type="predicted"/>
<dbReference type="PROSITE" id="PS51257">
    <property type="entry name" value="PROKAR_LIPOPROTEIN"/>
    <property type="match status" value="1"/>
</dbReference>
<feature type="signal peptide" evidence="1">
    <location>
        <begin position="1"/>
        <end position="21"/>
    </location>
</feature>
<evidence type="ECO:0000256" key="1">
    <source>
        <dbReference type="SAM" id="SignalP"/>
    </source>
</evidence>
<dbReference type="RefSeq" id="WP_106212859.1">
    <property type="nucleotide sequence ID" value="NZ_PVTL01000005.1"/>
</dbReference>
<evidence type="ECO:0000313" key="2">
    <source>
        <dbReference type="EMBL" id="PRY68135.1"/>
    </source>
</evidence>
<accession>A0A2T0VDD7</accession>
<dbReference type="Proteomes" id="UP000237983">
    <property type="component" value="Unassembled WGS sequence"/>
</dbReference>
<protein>
    <recommendedName>
        <fullName evidence="4">Lipoprotein</fullName>
    </recommendedName>
</protein>